<proteinExistence type="inferred from homology"/>
<dbReference type="SMART" id="SM01062">
    <property type="entry name" value="Ca_chan_IQ"/>
    <property type="match status" value="1"/>
</dbReference>
<feature type="transmembrane region" description="Helical" evidence="34">
    <location>
        <begin position="1292"/>
        <end position="1315"/>
    </location>
</feature>
<evidence type="ECO:0000256" key="18">
    <source>
        <dbReference type="ARBA" id="ARBA00023136"/>
    </source>
</evidence>
<evidence type="ECO:0000256" key="25">
    <source>
        <dbReference type="ARBA" id="ARBA00024028"/>
    </source>
</evidence>
<feature type="region of interest" description="Disordered" evidence="33">
    <location>
        <begin position="1347"/>
        <end position="1373"/>
    </location>
</feature>
<dbReference type="InterPro" id="IPR014873">
    <property type="entry name" value="VDCC_a1su_IQ"/>
</dbReference>
<dbReference type="PANTHER" id="PTHR45628:SF10">
    <property type="entry name" value="VOLTAGE-DEPENDENT L-TYPE CALCIUM CHANNEL SUBUNIT ALPHA-1C"/>
    <property type="match status" value="1"/>
</dbReference>
<feature type="transmembrane region" description="Helical" evidence="34">
    <location>
        <begin position="1512"/>
        <end position="1536"/>
    </location>
</feature>
<dbReference type="FunFam" id="1.10.287.70:FF:000007">
    <property type="entry name" value="Voltage-dependent L-type calcium channel subunit alpha"/>
    <property type="match status" value="1"/>
</dbReference>
<protein>
    <recommendedName>
        <fullName evidence="31">Voltage-dependent L-type calcium channel subunit alpha</fullName>
    </recommendedName>
</protein>
<gene>
    <name evidence="37" type="primary">cacna1c</name>
</gene>
<dbReference type="FunFam" id="1.20.120.350:FF:000010">
    <property type="entry name" value="Voltage-dependent L-type calcium channel subunit alpha"/>
    <property type="match status" value="1"/>
</dbReference>
<dbReference type="InterPro" id="IPR031649">
    <property type="entry name" value="GPHH_dom"/>
</dbReference>
<comment type="function">
    <text evidence="31">Voltage-sensitive calcium channels (VSCC) mediate the entry of calcium ions into excitable cells and are also involved in a variety of calcium-dependent processes, including muscle contraction, hormone or neurotransmitter release, gene expression, cell motility, cell division and cell death.</text>
</comment>
<feature type="domain" description="Voltage-dependent calcium channel alpha-1 subunit IQ" evidence="35">
    <location>
        <begin position="1675"/>
        <end position="1709"/>
    </location>
</feature>
<feature type="binding site" evidence="29">
    <location>
        <position position="1157"/>
    </location>
    <ligand>
        <name>Ca(2+)</name>
        <dbReference type="ChEBI" id="CHEBI:29108"/>
    </ligand>
</feature>
<feature type="transmembrane region" description="Helical" evidence="34">
    <location>
        <begin position="981"/>
        <end position="1001"/>
    </location>
</feature>
<evidence type="ECO:0000256" key="33">
    <source>
        <dbReference type="SAM" id="MobiDB-lite"/>
    </source>
</evidence>
<feature type="compositionally biased region" description="Basic residues" evidence="33">
    <location>
        <begin position="119"/>
        <end position="131"/>
    </location>
</feature>
<evidence type="ECO:0000256" key="1">
    <source>
        <dbReference type="ARBA" id="ARBA00004279"/>
    </source>
</evidence>
<evidence type="ECO:0000256" key="19">
    <source>
        <dbReference type="ARBA" id="ARBA00023157"/>
    </source>
</evidence>
<keyword evidence="21" id="KW-0628">Postsynaptic cell membrane</keyword>
<dbReference type="GO" id="GO:0030315">
    <property type="term" value="C:T-tubule"/>
    <property type="evidence" value="ECO:0007669"/>
    <property type="project" value="UniProtKB-SubCell"/>
</dbReference>
<organism evidence="36 37">
    <name type="scientific">Gymnodraco acuticeps</name>
    <name type="common">Antarctic dragonfish</name>
    <dbReference type="NCBI Taxonomy" id="8218"/>
    <lineage>
        <taxon>Eukaryota</taxon>
        <taxon>Metazoa</taxon>
        <taxon>Chordata</taxon>
        <taxon>Craniata</taxon>
        <taxon>Vertebrata</taxon>
        <taxon>Euteleostomi</taxon>
        <taxon>Actinopterygii</taxon>
        <taxon>Neopterygii</taxon>
        <taxon>Teleostei</taxon>
        <taxon>Neoteleostei</taxon>
        <taxon>Acanthomorphata</taxon>
        <taxon>Eupercaria</taxon>
        <taxon>Perciformes</taxon>
        <taxon>Notothenioidei</taxon>
        <taxon>Bathydraconidae</taxon>
        <taxon>Gymnodraco</taxon>
    </lineage>
</organism>
<evidence type="ECO:0000256" key="9">
    <source>
        <dbReference type="ARBA" id="ARBA00022692"/>
    </source>
</evidence>
<feature type="binding site" evidence="29">
    <location>
        <position position="743"/>
    </location>
    <ligand>
        <name>Ca(2+)</name>
        <dbReference type="ChEBI" id="CHEBI:29108"/>
    </ligand>
</feature>
<feature type="transmembrane region" description="Helical" evidence="34">
    <location>
        <begin position="236"/>
        <end position="252"/>
    </location>
</feature>
<evidence type="ECO:0000256" key="30">
    <source>
        <dbReference type="PIRSR" id="PIRSR602077-3"/>
    </source>
</evidence>
<evidence type="ECO:0000256" key="23">
    <source>
        <dbReference type="ARBA" id="ARBA00023303"/>
    </source>
</evidence>
<evidence type="ECO:0000256" key="28">
    <source>
        <dbReference type="ARBA" id="ARBA00045450"/>
    </source>
</evidence>
<feature type="transmembrane region" description="Helical" evidence="34">
    <location>
        <begin position="1420"/>
        <end position="1438"/>
    </location>
</feature>
<evidence type="ECO:0000256" key="32">
    <source>
        <dbReference type="SAM" id="Coils"/>
    </source>
</evidence>
<dbReference type="GO" id="GO:0043204">
    <property type="term" value="C:perikaryon"/>
    <property type="evidence" value="ECO:0007669"/>
    <property type="project" value="UniProtKB-SubCell"/>
</dbReference>
<feature type="transmembrane region" description="Helical" evidence="34">
    <location>
        <begin position="943"/>
        <end position="961"/>
    </location>
</feature>
<dbReference type="FunFam" id="1.10.287.70:FF:000021">
    <property type="entry name" value="Voltage-dependent L-type calcium channel subunit alpha"/>
    <property type="match status" value="1"/>
</dbReference>
<dbReference type="FunFam" id="1.10.238.10:FF:000063">
    <property type="entry name" value="Voltage-dependent N-type calcium channel subunit alpha"/>
    <property type="match status" value="1"/>
</dbReference>
<dbReference type="SUPFAM" id="SSF81324">
    <property type="entry name" value="Voltage-gated potassium channels"/>
    <property type="match status" value="4"/>
</dbReference>
<feature type="transmembrane region" description="Helical" evidence="34">
    <location>
        <begin position="205"/>
        <end position="224"/>
    </location>
</feature>
<dbReference type="RefSeq" id="XP_034056714.1">
    <property type="nucleotide sequence ID" value="XM_034200823.1"/>
</dbReference>
<keyword evidence="9 34" id="KW-0812">Transmembrane</keyword>
<evidence type="ECO:0000256" key="29">
    <source>
        <dbReference type="PIRSR" id="PIRSR602077-1"/>
    </source>
</evidence>
<keyword evidence="17" id="KW-0406">Ion transport</keyword>
<sequence>MVNESKNMYIPEDTLENHQGSDYSPPPPLPPPVLTNEHSGGGSHSDHGGGGGGVNHGVGVVGVVGLAPEHMATPGAALSWQAAIDAARQAKIMGNTSSSVGAVPVSGGGGPISTASSTQRKRQHYSSKPKKQTTTTATRPPRALLCLTLKNPIRRACISIVEWKPFEIIILMTIFANCVALAVYIPFPEDDSNATNSNLERVEYLFLIIFTVEAFLKVIAYGLLFHPNAYLRNGWNLLDFIIVVVGLFSAILEQATKGDGATPIGGKAAGFDVKALRAFRVLRPLRLVSGVPSLQVVLNSIIKAMVPLLHIALLVLFVIIIYAIIGLELFMGKMHKTCAHEQTGNFMEKKPAPCAPEGAYGRNCTHNGTHCKVGWEGPNDGITNFDNFAFAMLTVFQCITMEGWTEVLYWMQDAMGYELPWVYFVSLVIFGSFFVLNLVLGVLSGEFSKEREKAKARGDFQKLREKQQLEEDLKGYLDWITQAEDIDPENEEEGMDDDKPRNLSMPASENESVNTDNAPGGDVEGETCCTRLANRISKSKFSRYSRRWNRQCRRKCRAAVKSQVFYWLVIFLVFLNTLTIASEHHQQPQWLTDVQDIANKVLLALFTGEMLLKMYSLGLQAYFVSLFNRFDSFVVCGGILETILVETKVMSPLGISVLRCVRLLRIFKITRYWNSLSNLVASLLNSVRSIASLLLLLFLFIIIFSLLGMQLFGGKFNFDETRRSTFDNFPQSLLTVFQILTGEDWNSVMYDGIMAYGGPSFPGMLVCIYFIILFICGNYILLNVFLAIAVDNLADAESLTSAQKEEEEEKERKKLARLAIPEKRLANEKLPLEEKKKEKKKKKKEIELKSITSDGEANTATKISIGDYCGDESEEKNPYPANDYIGDDEEEEPEMPVGPRPRPLSDIQLKEKAIPMPEARAFFVFGHDNKFRVLCHKIVNHNIFTNLILFFILLSSISLAAEDPVKNDSFRNQILGYADHVFTGLFTIEIILKMTAYGAVLHKGSFCRNYFNILDLVVVSVSLISSGIQSSAINVVKILRVLRVLRPLRAINRAKGLKHVVQCVFVAIRTIGNIVIVTTLLQFMFACIGVQLFKGKFFTCTDSSKQTYAECRGSYIMYKDGDVGKPERALRLWENSDFNFDNVLQGMMALFAVSTFEGWPELLYRAIDSHTEDVGPIYNYRVVISIFFIIYIIIIAFFMMNIFVGFVIVTFQEQGEQEYKNCELDKNQRQCVEYALKARPLRRYIPKNPYQYKVWYVVNSTYFEYLMFTLILLNTICLAMQHHGQTKGFNDAMNILNMLFTGLFTVEMILKLIAFKPRHYFVDAWNTFDALIVVGSIVDIAITEVNPADSSSSSSSSPSSSSSSSHPPVVRPMGLQNSEENARISITFFRLFRVMRLVKLLSRGEGIRTLLWTFIKSFQALPYVALLIVMLFFIYAVIGMQMFGKIALRDGTEINRNNNFQTFPQAVLLLFRCATGEAWQEIMLACYLNMPCEKGSTNENNLAHEDCGSQFAIIYFVSFYMLCAFLIINLFVAVIMDNFDYLTRDWSILGPHHLDEFKRIWAEYDPEAKGRIKHLDVVTLLRRIQPPLGFGKLCPHRVACKRLVSMNMPLNSDGTVMFNATLFALVRTALRIKTDVRAYAGNLEQANEELRAIVKKIWKRTSMKLLDQVVPPAGDDEVTVGKFYATFLIQEYFRKFKKRKEQGLVTKVAPKTALSLQAGLRTLHDIGPEIRRAISGDLTVEEELDKGMKEPVSAASEDDIFRVKRSGGLFSNHVNYYNQSDGHASFPQSFTTQRPLHISQKGSPCEGESPSHEKLMDSTTFTPSSYSSSGSNANINNANNTSMIGVPPQGTSRFPSPSISTVDGHTGQPLTPILLPRSAWCFPPKRTCFFDTLMRSESTDSRLPIIRRGDGSTEEAYDESYGDNRKYLEDDHSLSSDMLVYQDETCKQLTPMEEGEEGEDRRGGGGGWQSPRRVFLCPTSLGRRSSFHLECLRRHSRPDVSQKTSVPLHLVHHQALAVAGLSPLLRRSHSPTLFSRLCSTPPASPTATGSDPSYRRVPSLRLEGTSSHEKLNTSLPSVNCGPWYNDSNGNSRGPSPSPNPSVSNQRPPRPVSLTVPSLLGKDSSSLCHGSAGSLVEAVLISEGLGQFAQDPSFIEVTKAELADACDMTIEEMEQAANNILNGNTAANVTSSTSSTSQHSPSGNLLPFHTAAAPHRDRALSEGGGEAGGSRGSIHGPSSEEERQELLAGVRGQEEEEEEAEGTEEGQHRSSVVIGGARQRNSGLLEDEDMECVTSL</sequence>
<feature type="transmembrane region" description="Helical" evidence="34">
    <location>
        <begin position="421"/>
        <end position="443"/>
    </location>
</feature>
<feature type="region of interest" description="Disordered" evidence="33">
    <location>
        <begin position="1797"/>
        <end position="1831"/>
    </location>
</feature>
<evidence type="ECO:0000256" key="26">
    <source>
        <dbReference type="ARBA" id="ARBA00034112"/>
    </source>
</evidence>
<evidence type="ECO:0000256" key="6">
    <source>
        <dbReference type="ARBA" id="ARBA00022553"/>
    </source>
</evidence>
<evidence type="ECO:0000256" key="31">
    <source>
        <dbReference type="RuleBase" id="RU003808"/>
    </source>
</evidence>
<dbReference type="FunFam" id="1.20.120.350:FF:000060">
    <property type="entry name" value="Voltage-dependent L-type calcium channel subunit alpha"/>
    <property type="match status" value="1"/>
</dbReference>
<evidence type="ECO:0000256" key="3">
    <source>
        <dbReference type="ARBA" id="ARBA00004484"/>
    </source>
</evidence>
<dbReference type="InterPro" id="IPR027359">
    <property type="entry name" value="Volt_channel_dom_sf"/>
</dbReference>
<feature type="compositionally biased region" description="Gly residues" evidence="33">
    <location>
        <begin position="2221"/>
        <end position="2230"/>
    </location>
</feature>
<keyword evidence="16" id="KW-0770">Synapse</keyword>
<dbReference type="Gene3D" id="1.20.120.350">
    <property type="entry name" value="Voltage-gated potassium channels. Chain C"/>
    <property type="match status" value="4"/>
</dbReference>
<dbReference type="InterPro" id="IPR050599">
    <property type="entry name" value="VDCC_alpha-1_subunit"/>
</dbReference>
<feature type="transmembrane region" description="Helical" evidence="34">
    <location>
        <begin position="308"/>
        <end position="330"/>
    </location>
</feature>
<dbReference type="GeneID" id="117536109"/>
<dbReference type="Pfam" id="PF16885">
    <property type="entry name" value="CAC1F_C"/>
    <property type="match status" value="1"/>
</dbReference>
<feature type="transmembrane region" description="Helical" evidence="34">
    <location>
        <begin position="693"/>
        <end position="712"/>
    </location>
</feature>
<dbReference type="Pfam" id="PF00520">
    <property type="entry name" value="Ion_trans"/>
    <property type="match status" value="4"/>
</dbReference>
<keyword evidence="36" id="KW-1185">Reference proteome</keyword>
<dbReference type="InterPro" id="IPR005821">
    <property type="entry name" value="Ion_trans_dom"/>
</dbReference>
<dbReference type="Gene3D" id="1.10.287.70">
    <property type="match status" value="4"/>
</dbReference>
<evidence type="ECO:0000256" key="5">
    <source>
        <dbReference type="ARBA" id="ARBA00022475"/>
    </source>
</evidence>
<feature type="compositionally biased region" description="Acidic residues" evidence="33">
    <location>
        <begin position="487"/>
        <end position="496"/>
    </location>
</feature>
<dbReference type="FunFam" id="1.20.120.350:FF:000006">
    <property type="entry name" value="Voltage-dependent L-type calcium channel subunit alpha"/>
    <property type="match status" value="1"/>
</dbReference>
<feature type="transmembrane region" description="Helical" evidence="34">
    <location>
        <begin position="1186"/>
        <end position="1211"/>
    </location>
</feature>
<feature type="transmembrane region" description="Helical" evidence="34">
    <location>
        <begin position="763"/>
        <end position="790"/>
    </location>
</feature>
<evidence type="ECO:0000256" key="12">
    <source>
        <dbReference type="ARBA" id="ARBA00022837"/>
    </source>
</evidence>
<feature type="transmembrane region" description="Helical" evidence="34">
    <location>
        <begin position="388"/>
        <end position="409"/>
    </location>
</feature>
<feature type="region of interest" description="Disordered" evidence="33">
    <location>
        <begin position="2187"/>
        <end position="2295"/>
    </location>
</feature>
<keyword evidence="12 29" id="KW-0106">Calcium</keyword>
<dbReference type="Proteomes" id="UP000515161">
    <property type="component" value="Unplaced"/>
</dbReference>
<evidence type="ECO:0000256" key="7">
    <source>
        <dbReference type="ARBA" id="ARBA00022568"/>
    </source>
</evidence>
<keyword evidence="22" id="KW-0966">Cell projection</keyword>
<dbReference type="GO" id="GO:0098703">
    <property type="term" value="P:calcium ion import across plasma membrane"/>
    <property type="evidence" value="ECO:0007669"/>
    <property type="project" value="TreeGrafter"/>
</dbReference>
<evidence type="ECO:0000256" key="20">
    <source>
        <dbReference type="ARBA" id="ARBA00023180"/>
    </source>
</evidence>
<feature type="transmembrane region" description="Helical" evidence="34">
    <location>
        <begin position="564"/>
        <end position="581"/>
    </location>
</feature>
<dbReference type="Pfam" id="PF16905">
    <property type="entry name" value="GPHH"/>
    <property type="match status" value="1"/>
</dbReference>
<feature type="compositionally biased region" description="Low complexity" evidence="33">
    <location>
        <begin position="2087"/>
        <end position="2106"/>
    </location>
</feature>
<evidence type="ECO:0000256" key="15">
    <source>
        <dbReference type="ARBA" id="ARBA00022989"/>
    </source>
</evidence>
<dbReference type="GO" id="GO:0008331">
    <property type="term" value="F:high voltage-gated calcium channel activity"/>
    <property type="evidence" value="ECO:0007669"/>
    <property type="project" value="TreeGrafter"/>
</dbReference>
<feature type="glycosylation site" description="N-linked (GlcNAc...) asparagine" evidence="30">
    <location>
        <position position="367"/>
    </location>
</feature>
<evidence type="ECO:0000259" key="35">
    <source>
        <dbReference type="SMART" id="SM01062"/>
    </source>
</evidence>
<dbReference type="Gene3D" id="6.10.250.2500">
    <property type="match status" value="1"/>
</dbReference>
<feature type="coiled-coil region" evidence="32">
    <location>
        <begin position="793"/>
        <end position="852"/>
    </location>
</feature>
<evidence type="ECO:0000256" key="27">
    <source>
        <dbReference type="ARBA" id="ARBA00036634"/>
    </source>
</evidence>
<comment type="catalytic activity">
    <reaction evidence="27">
        <text>Ca(2+)(in) = Ca(2+)(out)</text>
        <dbReference type="Rhea" id="RHEA:29671"/>
        <dbReference type="ChEBI" id="CHEBI:29108"/>
    </reaction>
</comment>
<evidence type="ECO:0000256" key="24">
    <source>
        <dbReference type="ARBA" id="ARBA00024012"/>
    </source>
</evidence>
<feature type="compositionally biased region" description="Polar residues" evidence="33">
    <location>
        <begin position="505"/>
        <end position="517"/>
    </location>
</feature>
<dbReference type="FunFam" id="1.20.120.350:FF:000090">
    <property type="entry name" value="Voltage-dependent L-type calcium channel subunit alpha"/>
    <property type="match status" value="1"/>
</dbReference>
<feature type="transmembrane region" description="Helical" evidence="34">
    <location>
        <begin position="601"/>
        <end position="624"/>
    </location>
</feature>
<keyword evidence="5" id="KW-1003">Cell membrane</keyword>
<dbReference type="InterPro" id="IPR005446">
    <property type="entry name" value="VDCC_L_a1su"/>
</dbReference>
<feature type="compositionally biased region" description="Acidic residues" evidence="33">
    <location>
        <begin position="2253"/>
        <end position="2263"/>
    </location>
</feature>
<dbReference type="Pfam" id="PF08763">
    <property type="entry name" value="Ca_chan_IQ"/>
    <property type="match status" value="1"/>
</dbReference>
<keyword evidence="32" id="KW-0175">Coiled coil</keyword>
<evidence type="ECO:0000256" key="14">
    <source>
        <dbReference type="ARBA" id="ARBA00022882"/>
    </source>
</evidence>
<comment type="subcellular location">
    <subcellularLocation>
        <location evidence="24">Cell membrane</location>
        <location evidence="24">Sarcolemma</location>
        <location evidence="24">T-tubule</location>
    </subcellularLocation>
    <subcellularLocation>
        <location evidence="2">Cell membrane</location>
        <location evidence="2">Sarcolemma</location>
        <topology evidence="2">Multi-pass membrane protein</topology>
    </subcellularLocation>
    <subcellularLocation>
        <location evidence="1">Cell projection</location>
        <location evidence="1">Dendrite</location>
    </subcellularLocation>
    <subcellularLocation>
        <location evidence="31">Membrane</location>
        <topology evidence="31">Multi-pass membrane protein</topology>
    </subcellularLocation>
    <subcellularLocation>
        <location evidence="3">Perikaryon</location>
    </subcellularLocation>
    <subcellularLocation>
        <location evidence="26">Postsynaptic density membrane</location>
    </subcellularLocation>
</comment>
<dbReference type="GO" id="GO:0005891">
    <property type="term" value="C:voltage-gated calcium channel complex"/>
    <property type="evidence" value="ECO:0007669"/>
    <property type="project" value="InterPro"/>
</dbReference>
<evidence type="ECO:0000256" key="13">
    <source>
        <dbReference type="ARBA" id="ARBA00022860"/>
    </source>
</evidence>
<evidence type="ECO:0000256" key="22">
    <source>
        <dbReference type="ARBA" id="ARBA00023273"/>
    </source>
</evidence>
<name>A0A6P8SZU9_GYMAC</name>
<keyword evidence="7 31" id="KW-0109">Calcium transport</keyword>
<keyword evidence="8 31" id="KW-0107">Calcium channel</keyword>
<dbReference type="GO" id="GO:0005516">
    <property type="term" value="F:calmodulin binding"/>
    <property type="evidence" value="ECO:0007669"/>
    <property type="project" value="UniProtKB-KW"/>
</dbReference>
<feature type="binding site" evidence="29">
    <location>
        <position position="402"/>
    </location>
    <ligand>
        <name>Ca(2+)</name>
        <dbReference type="ChEBI" id="CHEBI:29108"/>
    </ligand>
</feature>
<dbReference type="PRINTS" id="PR01635">
    <property type="entry name" value="LVDCCALPHA1C"/>
</dbReference>
<dbReference type="PRINTS" id="PR00167">
    <property type="entry name" value="CACHANNEL"/>
</dbReference>
<feature type="region of interest" description="Disordered" evidence="33">
    <location>
        <begin position="1950"/>
        <end position="1971"/>
    </location>
</feature>
<dbReference type="FunFam" id="1.10.287.70:FF:000009">
    <property type="entry name" value="Voltage-dependent L-type calcium channel subunit alpha"/>
    <property type="match status" value="1"/>
</dbReference>
<keyword evidence="19" id="KW-1015">Disulfide bond</keyword>
<dbReference type="GO" id="GO:0046872">
    <property type="term" value="F:metal ion binding"/>
    <property type="evidence" value="ECO:0007669"/>
    <property type="project" value="UniProtKB-KW"/>
</dbReference>
<dbReference type="PRINTS" id="PR01630">
    <property type="entry name" value="LVDCCALPHA1"/>
</dbReference>
<evidence type="ECO:0000256" key="2">
    <source>
        <dbReference type="ARBA" id="ARBA00004415"/>
    </source>
</evidence>
<feature type="transmembrane region" description="Helical" evidence="34">
    <location>
        <begin position="1059"/>
        <end position="1088"/>
    </location>
</feature>
<evidence type="ECO:0000256" key="21">
    <source>
        <dbReference type="ARBA" id="ARBA00023257"/>
    </source>
</evidence>
<feature type="compositionally biased region" description="Acidic residues" evidence="33">
    <location>
        <begin position="2284"/>
        <end position="2295"/>
    </location>
</feature>
<evidence type="ECO:0000313" key="37">
    <source>
        <dbReference type="RefSeq" id="XP_034056714.1"/>
    </source>
</evidence>
<feature type="transmembrane region" description="Helical" evidence="34">
    <location>
        <begin position="1262"/>
        <end position="1280"/>
    </location>
</feature>
<evidence type="ECO:0000256" key="8">
    <source>
        <dbReference type="ARBA" id="ARBA00022673"/>
    </source>
</evidence>
<evidence type="ECO:0000256" key="34">
    <source>
        <dbReference type="SAM" id="Phobius"/>
    </source>
</evidence>
<feature type="compositionally biased region" description="Low complexity" evidence="33">
    <location>
        <begin position="2189"/>
        <end position="2201"/>
    </location>
</feature>
<dbReference type="Gene3D" id="6.10.250.2180">
    <property type="match status" value="1"/>
</dbReference>
<feature type="region of interest" description="Disordered" evidence="33">
    <location>
        <begin position="1"/>
        <end position="56"/>
    </location>
</feature>
<dbReference type="GO" id="GO:0098839">
    <property type="term" value="C:postsynaptic density membrane"/>
    <property type="evidence" value="ECO:0007669"/>
    <property type="project" value="UniProtKB-SubCell"/>
</dbReference>
<keyword evidence="10 29" id="KW-0479">Metal-binding</keyword>
<dbReference type="InterPro" id="IPR031688">
    <property type="entry name" value="CAC1F_C"/>
</dbReference>
<evidence type="ECO:0000256" key="16">
    <source>
        <dbReference type="ARBA" id="ARBA00023018"/>
    </source>
</evidence>
<keyword evidence="13" id="KW-0112">Calmodulin-binding</keyword>
<keyword evidence="6" id="KW-0597">Phosphoprotein</keyword>
<feature type="region of interest" description="Disordered" evidence="33">
    <location>
        <begin position="2034"/>
        <end position="2117"/>
    </location>
</feature>
<keyword evidence="11" id="KW-0677">Repeat</keyword>
<dbReference type="CTD" id="775"/>
<keyword evidence="14 31" id="KW-0851">Voltage-gated channel</keyword>
<feature type="region of interest" description="Disordered" evidence="33">
    <location>
        <begin position="487"/>
        <end position="520"/>
    </location>
</feature>
<evidence type="ECO:0000313" key="36">
    <source>
        <dbReference type="Proteomes" id="UP000515161"/>
    </source>
</evidence>
<keyword evidence="4" id="KW-0813">Transport</keyword>
<comment type="function">
    <text evidence="28">Pore-forming, alpha-1C subunit of the voltage-gated calcium channel that gives rise to L-type calcium currents. Mediates influx of calcium ions into the cytoplasm, and thereby triggers calcium release from the sarcoplasm. Plays an important role in excitation-contraction coupling in the heart. Required for normal heart development and normal regulation of heart rhythm. Required for normal contraction of smooth muscle cells in blood vessels and in the intestine. Essential for normal blood pressure regulation via its role in the contraction of arterial smooth muscle cells. Long-lasting (L-type) calcium channels belong to the 'high-voltage activated' (HVA) group.</text>
</comment>
<feature type="compositionally biased region" description="Pro residues" evidence="33">
    <location>
        <begin position="24"/>
        <end position="33"/>
    </location>
</feature>
<accession>A0A6P8SZU9</accession>
<dbReference type="InterPro" id="IPR005451">
    <property type="entry name" value="VDCC_L_a1csu"/>
</dbReference>
<feature type="region of interest" description="Disordered" evidence="33">
    <location>
        <begin position="100"/>
        <end position="137"/>
    </location>
</feature>
<evidence type="ECO:0000256" key="11">
    <source>
        <dbReference type="ARBA" id="ARBA00022737"/>
    </source>
</evidence>
<keyword evidence="15 34" id="KW-1133">Transmembrane helix</keyword>
<evidence type="ECO:0000256" key="10">
    <source>
        <dbReference type="ARBA" id="ARBA00022723"/>
    </source>
</evidence>
<feature type="region of interest" description="Disordered" evidence="33">
    <location>
        <begin position="868"/>
        <end position="904"/>
    </location>
</feature>
<feature type="compositionally biased region" description="Gly residues" evidence="33">
    <location>
        <begin position="39"/>
        <end position="56"/>
    </location>
</feature>
<keyword evidence="23" id="KW-0407">Ion channel</keyword>
<feature type="transmembrane region" description="Helical" evidence="34">
    <location>
        <begin position="168"/>
        <end position="185"/>
    </location>
</feature>
<evidence type="ECO:0000256" key="4">
    <source>
        <dbReference type="ARBA" id="ARBA00022448"/>
    </source>
</evidence>
<reference evidence="37" key="1">
    <citation type="submission" date="2025-08" db="UniProtKB">
        <authorList>
            <consortium name="RefSeq"/>
        </authorList>
    </citation>
    <scope>IDENTIFICATION</scope>
</reference>
<dbReference type="FunFam" id="1.20.120.350:FF:000001">
    <property type="entry name" value="Voltage-dependent L-type calcium channel subunit alpha"/>
    <property type="match status" value="1"/>
</dbReference>
<dbReference type="GO" id="GO:0030425">
    <property type="term" value="C:dendrite"/>
    <property type="evidence" value="ECO:0007669"/>
    <property type="project" value="UniProtKB-SubCell"/>
</dbReference>
<feature type="compositionally biased region" description="Low complexity" evidence="33">
    <location>
        <begin position="1350"/>
        <end position="1365"/>
    </location>
</feature>
<keyword evidence="20 30" id="KW-0325">Glycoprotein</keyword>
<comment type="similarity">
    <text evidence="25">Belongs to the calcium channel alpha-1 subunit (TC 1.A.1.11) family. CACNA1C subfamily.</text>
</comment>
<feature type="compositionally biased region" description="Acidic residues" evidence="33">
    <location>
        <begin position="885"/>
        <end position="894"/>
    </location>
</feature>
<dbReference type="InterPro" id="IPR002077">
    <property type="entry name" value="VDCCAlpha1"/>
</dbReference>
<feature type="compositionally biased region" description="Low complexity" evidence="33">
    <location>
        <begin position="1818"/>
        <end position="1831"/>
    </location>
</feature>
<keyword evidence="18 34" id="KW-0472">Membrane</keyword>
<dbReference type="InParanoid" id="A0A6P8SZU9"/>
<evidence type="ECO:0000256" key="17">
    <source>
        <dbReference type="ARBA" id="ARBA00023065"/>
    </source>
</evidence>
<dbReference type="PANTHER" id="PTHR45628">
    <property type="entry name" value="VOLTAGE-DEPENDENT CALCIUM CHANNEL TYPE A SUBUNIT ALPHA-1"/>
    <property type="match status" value="1"/>
</dbReference>